<evidence type="ECO:0000313" key="2">
    <source>
        <dbReference type="Proteomes" id="UP001482620"/>
    </source>
</evidence>
<gene>
    <name evidence="1" type="ORF">ILYODFUR_013833</name>
</gene>
<protein>
    <submittedName>
        <fullName evidence="1">Uncharacterized protein</fullName>
    </submittedName>
</protein>
<proteinExistence type="predicted"/>
<keyword evidence="2" id="KW-1185">Reference proteome</keyword>
<name>A0ABV0TAP3_9TELE</name>
<organism evidence="1 2">
    <name type="scientific">Ilyodon furcidens</name>
    <name type="common">goldbreast splitfin</name>
    <dbReference type="NCBI Taxonomy" id="33524"/>
    <lineage>
        <taxon>Eukaryota</taxon>
        <taxon>Metazoa</taxon>
        <taxon>Chordata</taxon>
        <taxon>Craniata</taxon>
        <taxon>Vertebrata</taxon>
        <taxon>Euteleostomi</taxon>
        <taxon>Actinopterygii</taxon>
        <taxon>Neopterygii</taxon>
        <taxon>Teleostei</taxon>
        <taxon>Neoteleostei</taxon>
        <taxon>Acanthomorphata</taxon>
        <taxon>Ovalentaria</taxon>
        <taxon>Atherinomorphae</taxon>
        <taxon>Cyprinodontiformes</taxon>
        <taxon>Goodeidae</taxon>
        <taxon>Ilyodon</taxon>
    </lineage>
</organism>
<accession>A0ABV0TAP3</accession>
<evidence type="ECO:0000313" key="1">
    <source>
        <dbReference type="EMBL" id="MEQ2228943.1"/>
    </source>
</evidence>
<comment type="caution">
    <text evidence="1">The sequence shown here is derived from an EMBL/GenBank/DDBJ whole genome shotgun (WGS) entry which is preliminary data.</text>
</comment>
<sequence length="68" mass="7156">MACGAEALLSQNRVEPALTAVTSKSFGGLMSIWKINLCPSLKSLPLRCFSSGITLPCGKIYLLGSSSH</sequence>
<dbReference type="EMBL" id="JAHRIQ010024312">
    <property type="protein sequence ID" value="MEQ2228943.1"/>
    <property type="molecule type" value="Genomic_DNA"/>
</dbReference>
<dbReference type="Proteomes" id="UP001482620">
    <property type="component" value="Unassembled WGS sequence"/>
</dbReference>
<reference evidence="1 2" key="1">
    <citation type="submission" date="2021-06" db="EMBL/GenBank/DDBJ databases">
        <authorList>
            <person name="Palmer J.M."/>
        </authorList>
    </citation>
    <scope>NUCLEOTIDE SEQUENCE [LARGE SCALE GENOMIC DNA]</scope>
    <source>
        <strain evidence="2">if_2019</strain>
        <tissue evidence="1">Muscle</tissue>
    </source>
</reference>